<organism evidence="3 4">
    <name type="scientific">Botryobasidium botryosum (strain FD-172 SS1)</name>
    <dbReference type="NCBI Taxonomy" id="930990"/>
    <lineage>
        <taxon>Eukaryota</taxon>
        <taxon>Fungi</taxon>
        <taxon>Dikarya</taxon>
        <taxon>Basidiomycota</taxon>
        <taxon>Agaricomycotina</taxon>
        <taxon>Agaricomycetes</taxon>
        <taxon>Cantharellales</taxon>
        <taxon>Botryobasidiaceae</taxon>
        <taxon>Botryobasidium</taxon>
    </lineage>
</organism>
<protein>
    <recommendedName>
        <fullName evidence="2">DUF6589 domain-containing protein</fullName>
    </recommendedName>
</protein>
<dbReference type="OrthoDB" id="3251235at2759"/>
<keyword evidence="4" id="KW-1185">Reference proteome</keyword>
<feature type="domain" description="DUF6589" evidence="2">
    <location>
        <begin position="349"/>
        <end position="676"/>
    </location>
</feature>
<dbReference type="EMBL" id="KL198028">
    <property type="protein sequence ID" value="KDQ16269.1"/>
    <property type="molecule type" value="Genomic_DNA"/>
</dbReference>
<dbReference type="InterPro" id="IPR046496">
    <property type="entry name" value="DUF6589"/>
</dbReference>
<dbReference type="Pfam" id="PF20231">
    <property type="entry name" value="DUF6589"/>
    <property type="match status" value="1"/>
</dbReference>
<name>A0A067ML44_BOTB1</name>
<sequence length="810" mass="90859">MNINDLLNPMAPVPSVAPPITPDRPHRTVPTPHSAHSGPSETRPRFEQVRAVLACLQEQSLTLASFLDFFLWGDPVCTSDNDMRYLRMTFCGDPLLPKILGKLYERPQTSTSGKRIAGASSLVREWAHSQVRSTLARELVKFSATLNNPGLSEEAFNAITMDSILQDVQRLAPGLYSLLSGLARSDAQASKNTQKSQLITIMACQLAYSRNVMCNKFQQLIGLYMKTKSVPSKCMELVHHFGLSMSYSWVSQSVGTLRDAAVADLHAWLEDGSVFILHDNIRLAFRVKTQRVNNQAHGDNGTAATAVALPESARKILSQYGELMRPLWPQIRAAFADTSPQPIRMLSVSDLTEQLEAARLREFSVHNVIRVLLSSPEFTNYKHRDHPSLQSPTPIDALPTGPNHRTKQWMLGTVPIEEATYSGNLQVVDNILGQLGFKDQATMEKLGLGEKTIPWGGDQLTDSRLKILKWLRAGDVNGFERKDWMVNFFGWFHTVMILANAIYDNHRGTPKDFGFARDIGLLGIKGLASTKEKPMFHTIDDLLHLEHTARVQTGWLWASEKDSLSALFQALDADITPAWLVSLAEKIVDERASSAALVTLQELPTRDYALEGSVILLRDLDLYVQVRQAIRMGDVGQLHSVIPQLIFYFKGGSNGNYCKMLIEYMQWYRYESPPEISSNATWSYVTKISPAIPTLNGIGDHVDKTFGLIHGTRHAEPSPGADLQMLRMSFGKAKMLTYDPKYHNTDKLACADNILKGVIQLQDTTYLRQWWTEWRTFMAHRSGEQTFEAPPDSEPLAQCEDEEDLFFIVE</sequence>
<feature type="region of interest" description="Disordered" evidence="1">
    <location>
        <begin position="1"/>
        <end position="43"/>
    </location>
</feature>
<evidence type="ECO:0000313" key="4">
    <source>
        <dbReference type="Proteomes" id="UP000027195"/>
    </source>
</evidence>
<dbReference type="AlphaFoldDB" id="A0A067ML44"/>
<dbReference type="Proteomes" id="UP000027195">
    <property type="component" value="Unassembled WGS sequence"/>
</dbReference>
<accession>A0A067ML44</accession>
<dbReference type="HOGENOM" id="CLU_007061_0_2_1"/>
<feature type="compositionally biased region" description="Pro residues" evidence="1">
    <location>
        <begin position="11"/>
        <end position="22"/>
    </location>
</feature>
<dbReference type="InParanoid" id="A0A067ML44"/>
<feature type="region of interest" description="Disordered" evidence="1">
    <location>
        <begin position="383"/>
        <end position="402"/>
    </location>
</feature>
<gene>
    <name evidence="3" type="ORF">BOTBODRAFT_622811</name>
</gene>
<evidence type="ECO:0000256" key="1">
    <source>
        <dbReference type="SAM" id="MobiDB-lite"/>
    </source>
</evidence>
<reference evidence="4" key="1">
    <citation type="journal article" date="2014" name="Proc. Natl. Acad. Sci. U.S.A.">
        <title>Extensive sampling of basidiomycete genomes demonstrates inadequacy of the white-rot/brown-rot paradigm for wood decay fungi.</title>
        <authorList>
            <person name="Riley R."/>
            <person name="Salamov A.A."/>
            <person name="Brown D.W."/>
            <person name="Nagy L.G."/>
            <person name="Floudas D."/>
            <person name="Held B.W."/>
            <person name="Levasseur A."/>
            <person name="Lombard V."/>
            <person name="Morin E."/>
            <person name="Otillar R."/>
            <person name="Lindquist E.A."/>
            <person name="Sun H."/>
            <person name="LaButti K.M."/>
            <person name="Schmutz J."/>
            <person name="Jabbour D."/>
            <person name="Luo H."/>
            <person name="Baker S.E."/>
            <person name="Pisabarro A.G."/>
            <person name="Walton J.D."/>
            <person name="Blanchette R.A."/>
            <person name="Henrissat B."/>
            <person name="Martin F."/>
            <person name="Cullen D."/>
            <person name="Hibbett D.S."/>
            <person name="Grigoriev I.V."/>
        </authorList>
    </citation>
    <scope>NUCLEOTIDE SEQUENCE [LARGE SCALE GENOMIC DNA]</scope>
    <source>
        <strain evidence="4">FD-172 SS1</strain>
    </source>
</reference>
<evidence type="ECO:0000313" key="3">
    <source>
        <dbReference type="EMBL" id="KDQ16269.1"/>
    </source>
</evidence>
<evidence type="ECO:0000259" key="2">
    <source>
        <dbReference type="Pfam" id="PF20231"/>
    </source>
</evidence>
<proteinExistence type="predicted"/>